<protein>
    <submittedName>
        <fullName evidence="2">NADPH2:quinone reductase</fullName>
    </submittedName>
</protein>
<reference evidence="2 3" key="1">
    <citation type="submission" date="2017-04" db="EMBL/GenBank/DDBJ databases">
        <authorList>
            <person name="Afonso C.L."/>
            <person name="Miller P.J."/>
            <person name="Scott M.A."/>
            <person name="Spackman E."/>
            <person name="Goraichik I."/>
            <person name="Dimitrov K.M."/>
            <person name="Suarez D.L."/>
            <person name="Swayne D.E."/>
        </authorList>
    </citation>
    <scope>NUCLEOTIDE SEQUENCE [LARGE SCALE GENOMIC DNA]</scope>
    <source>
        <strain evidence="2 3">DSM 26133</strain>
    </source>
</reference>
<evidence type="ECO:0000259" key="1">
    <source>
        <dbReference type="SMART" id="SM00829"/>
    </source>
</evidence>
<dbReference type="InterPro" id="IPR013149">
    <property type="entry name" value="ADH-like_C"/>
</dbReference>
<dbReference type="Pfam" id="PF00107">
    <property type="entry name" value="ADH_zinc_N"/>
    <property type="match status" value="1"/>
</dbReference>
<dbReference type="InterPro" id="IPR013154">
    <property type="entry name" value="ADH-like_N"/>
</dbReference>
<dbReference type="STRING" id="692418.SAMN04488029_4049"/>
<dbReference type="SUPFAM" id="SSF51735">
    <property type="entry name" value="NAD(P)-binding Rossmann-fold domains"/>
    <property type="match status" value="1"/>
</dbReference>
<dbReference type="Pfam" id="PF08240">
    <property type="entry name" value="ADH_N"/>
    <property type="match status" value="1"/>
</dbReference>
<dbReference type="Proteomes" id="UP000192472">
    <property type="component" value="Unassembled WGS sequence"/>
</dbReference>
<dbReference type="AlphaFoldDB" id="A0A1W2GRR7"/>
<dbReference type="InterPro" id="IPR051397">
    <property type="entry name" value="Zn-ADH-like_protein"/>
</dbReference>
<dbReference type="GO" id="GO:0016491">
    <property type="term" value="F:oxidoreductase activity"/>
    <property type="evidence" value="ECO:0007669"/>
    <property type="project" value="InterPro"/>
</dbReference>
<organism evidence="2 3">
    <name type="scientific">Reichenbachiella faecimaris</name>
    <dbReference type="NCBI Taxonomy" id="692418"/>
    <lineage>
        <taxon>Bacteria</taxon>
        <taxon>Pseudomonadati</taxon>
        <taxon>Bacteroidota</taxon>
        <taxon>Cytophagia</taxon>
        <taxon>Cytophagales</taxon>
        <taxon>Reichenbachiellaceae</taxon>
        <taxon>Reichenbachiella</taxon>
    </lineage>
</organism>
<dbReference type="SMART" id="SM00829">
    <property type="entry name" value="PKS_ER"/>
    <property type="match status" value="1"/>
</dbReference>
<feature type="domain" description="Enoyl reductase (ER)" evidence="1">
    <location>
        <begin position="10"/>
        <end position="322"/>
    </location>
</feature>
<dbReference type="PANTHER" id="PTHR43677">
    <property type="entry name" value="SHORT-CHAIN DEHYDROGENASE/REDUCTASE"/>
    <property type="match status" value="1"/>
</dbReference>
<dbReference type="InterPro" id="IPR036291">
    <property type="entry name" value="NAD(P)-bd_dom_sf"/>
</dbReference>
<proteinExistence type="predicted"/>
<name>A0A1W2GRR7_REIFA</name>
<accession>A0A1W2GRR7</accession>
<dbReference type="InterPro" id="IPR011032">
    <property type="entry name" value="GroES-like_sf"/>
</dbReference>
<gene>
    <name evidence="2" type="ORF">SAMN04488029_4049</name>
</gene>
<dbReference type="PANTHER" id="PTHR43677:SF4">
    <property type="entry name" value="QUINONE OXIDOREDUCTASE-LIKE PROTEIN 2"/>
    <property type="match status" value="1"/>
</dbReference>
<dbReference type="Gene3D" id="3.40.50.720">
    <property type="entry name" value="NAD(P)-binding Rossmann-like Domain"/>
    <property type="match status" value="1"/>
</dbReference>
<keyword evidence="3" id="KW-1185">Reference proteome</keyword>
<sequence length="324" mass="34850">MKAVLCESYGPPENLVIKEIESLVPDHGEVIIEVKASGLNFPDTLIIEGKYQFQPEMPFSPGGEVAGIVKEIGDGVTHLKAGDCVMAGTGWGGFAQEVRGKVSNVFPLPDRISFEQAASTMMTFGTSYHALVNRAELKTGETLMVLGAAGGVGTAAIQIGKALGAQVIAAASTDEKLDYCKSIGADLTINYSKEDLKNQAKALTNGKGVDVIYDPIGDRFTEPALRAIAWKGRYLVVGFAAGEIPKIPLNLPLLKGCSIMGVFWGGFFRNEPQVNAENFMTIVEWLKEGKVKAQIHKKYPLEEVAAAMEELTSKKVKGKIIFEP</sequence>
<evidence type="ECO:0000313" key="3">
    <source>
        <dbReference type="Proteomes" id="UP000192472"/>
    </source>
</evidence>
<dbReference type="CDD" id="cd08241">
    <property type="entry name" value="QOR1"/>
    <property type="match status" value="1"/>
</dbReference>
<dbReference type="SUPFAM" id="SSF50129">
    <property type="entry name" value="GroES-like"/>
    <property type="match status" value="1"/>
</dbReference>
<dbReference type="EMBL" id="FWYF01000005">
    <property type="protein sequence ID" value="SMD39112.1"/>
    <property type="molecule type" value="Genomic_DNA"/>
</dbReference>
<dbReference type="Gene3D" id="3.90.180.10">
    <property type="entry name" value="Medium-chain alcohol dehydrogenases, catalytic domain"/>
    <property type="match status" value="1"/>
</dbReference>
<evidence type="ECO:0000313" key="2">
    <source>
        <dbReference type="EMBL" id="SMD39112.1"/>
    </source>
</evidence>
<dbReference type="OrthoDB" id="648910at2"/>
<dbReference type="InterPro" id="IPR020843">
    <property type="entry name" value="ER"/>
</dbReference>